<keyword evidence="1" id="KW-0812">Transmembrane</keyword>
<reference evidence="2 3" key="1">
    <citation type="journal article" date="2017" name="BMC Genomics">
        <title>Comparative genomic and phylogenomic analyses of the Bifidobacteriaceae family.</title>
        <authorList>
            <person name="Lugli G.A."/>
            <person name="Milani C."/>
            <person name="Turroni F."/>
            <person name="Duranti S."/>
            <person name="Mancabelli L."/>
            <person name="Mangifesta M."/>
            <person name="Ferrario C."/>
            <person name="Modesto M."/>
            <person name="Mattarelli P."/>
            <person name="Jiri K."/>
            <person name="van Sinderen D."/>
            <person name="Ventura M."/>
        </authorList>
    </citation>
    <scope>NUCLEOTIDE SEQUENCE [LARGE SCALE GENOMIC DNA]</scope>
    <source>
        <strain evidence="2 3">DSM 24742</strain>
    </source>
</reference>
<feature type="transmembrane region" description="Helical" evidence="1">
    <location>
        <begin position="251"/>
        <end position="272"/>
    </location>
</feature>
<evidence type="ECO:0000313" key="3">
    <source>
        <dbReference type="Proteomes" id="UP000216725"/>
    </source>
</evidence>
<feature type="transmembrane region" description="Helical" evidence="1">
    <location>
        <begin position="335"/>
        <end position="354"/>
    </location>
</feature>
<feature type="transmembrane region" description="Helical" evidence="1">
    <location>
        <begin position="212"/>
        <end position="230"/>
    </location>
</feature>
<proteinExistence type="predicted"/>
<feature type="transmembrane region" description="Helical" evidence="1">
    <location>
        <begin position="309"/>
        <end position="329"/>
    </location>
</feature>
<dbReference type="Proteomes" id="UP000216725">
    <property type="component" value="Unassembled WGS sequence"/>
</dbReference>
<organism evidence="2 3">
    <name type="scientific">Pseudoscardovia radai</name>
    <dbReference type="NCBI Taxonomy" id="987066"/>
    <lineage>
        <taxon>Bacteria</taxon>
        <taxon>Bacillati</taxon>
        <taxon>Actinomycetota</taxon>
        <taxon>Actinomycetes</taxon>
        <taxon>Bifidobacteriales</taxon>
        <taxon>Bifidobacteriaceae</taxon>
        <taxon>Pseudoscardovia</taxon>
    </lineage>
</organism>
<keyword evidence="3" id="KW-1185">Reference proteome</keyword>
<evidence type="ECO:0008006" key="4">
    <source>
        <dbReference type="Google" id="ProtNLM"/>
    </source>
</evidence>
<evidence type="ECO:0000313" key="2">
    <source>
        <dbReference type="EMBL" id="OZG53344.1"/>
    </source>
</evidence>
<feature type="transmembrane region" description="Helical" evidence="1">
    <location>
        <begin position="278"/>
        <end position="297"/>
    </location>
</feature>
<gene>
    <name evidence="2" type="ORF">PSRA_0151</name>
</gene>
<keyword evidence="1" id="KW-0472">Membrane</keyword>
<protein>
    <recommendedName>
        <fullName evidence="4">ABC-2 family transporter protein</fullName>
    </recommendedName>
</protein>
<dbReference type="RefSeq" id="WP_094659952.1">
    <property type="nucleotide sequence ID" value="NZ_MWWR01000002.1"/>
</dbReference>
<accession>A0A261F2K2</accession>
<dbReference type="OrthoDB" id="9781705at2"/>
<dbReference type="EMBL" id="MWWR01000002">
    <property type="protein sequence ID" value="OZG53344.1"/>
    <property type="molecule type" value="Genomic_DNA"/>
</dbReference>
<keyword evidence="1" id="KW-1133">Transmembrane helix</keyword>
<dbReference type="AlphaFoldDB" id="A0A261F2K2"/>
<feature type="transmembrane region" description="Helical" evidence="1">
    <location>
        <begin position="23"/>
        <end position="45"/>
    </location>
</feature>
<evidence type="ECO:0000256" key="1">
    <source>
        <dbReference type="SAM" id="Phobius"/>
    </source>
</evidence>
<sequence>MKALKKGLLWFALSLKGQLRRPACWIAAVLMALVLWMISVVSVPAGTSWTVLLWNEDGDSGHQLVEQIEAADSSYDFREASSEQELIHEVQTGQAQCGFVISPGATSRIEAGDEQDISGAITYVDSPFTSLGSEAKETVFAVIWQRRALTVLQNEASSQLGMSSPQERQELARRYQDFLAGGSVFHADFETVHVEGLASAMNGGALARVQPVRSMALILVFLDLFLAVGARTRHGGPGMAMTRGARFAWEYAANLAHAIVPAIVAFAATRLLETDRIAWWRDLCCILVLVPLADLWVMCFERLVRSRGAFVSCAFTILVSEFVLCPVFWTIGTYAPAMSLVCAVFPPGLVLLLFA</sequence>
<name>A0A261F2K2_9BIFI</name>
<comment type="caution">
    <text evidence="2">The sequence shown here is derived from an EMBL/GenBank/DDBJ whole genome shotgun (WGS) entry which is preliminary data.</text>
</comment>